<feature type="signal peptide" evidence="2">
    <location>
        <begin position="1"/>
        <end position="22"/>
    </location>
</feature>
<dbReference type="OrthoDB" id="618894at2"/>
<sequence length="786" mass="89055">MKKILSLFLSLATAFWVFFTYAQNPSNYNTVSLCNLDLNRTATKLSSTELATVSPAFKGFVWNNGDNETDKFRPQGITDITLGCRKFIAVSWYGRSSENYENRGARISFADISDMNNIKYRHVLLVDENYNTFNNIHAGGLFYKDDTLYIPDTRSGSNKRIYGFSMSDIKRVPSSDQSSFYNYGYIVKRVVTHHLPIQASTISYDWDSDEMLVATFDKLCTTGCTFNSATTFSWFKPNQVNGSSPYHQNFFDKAQGMASIDNPWNSNKKLIWMASSWGRNNPSHIYATNYDRSPNNTQGQTVNTGNLHYTAYQFPPGLENLHFEQDKSTLWTLTEFTPNEGTGNNRFVFAFNVNDLLPPGQNPDEYTVTDLCDLSLNRTATQLDSTVLASISSAAKKGFVWNNSDNSTLKYRPKGIAKTDLNCRDYVAVSWYGRSDENYENRGARVSFVDVSDEENIKYRHVLLVDEAYKTFENIHVGALMIKGDTLFLPDTRSSSNKRMYAFDLNDIKRVPNAGLENYYNYRYILKRVATIDLPINASTLSYDWDTEEMVGGTFKKQCDTSCTFNENSTVFWSSINNLSAGAPYHSSFFDKIQGMASMENLLIPDEKIIWTSTSFGRNNPSKLYASSYDINPNISPGQQIDTVEIDYNTFIYPPGLNDLYLEENKDTLWSLTEFGTNEGSNNNRYVFALGTDHILPPEPISVGVKENVPSEKVNIYPNPSNGSFTIEWDKVTTAKINIYNSIGERVKSLHIIQETTIQEISLSSGYYTVEIIDGSSILKKKLIID</sequence>
<dbReference type="Proteomes" id="UP000236654">
    <property type="component" value="Unassembled WGS sequence"/>
</dbReference>
<evidence type="ECO:0000259" key="3">
    <source>
        <dbReference type="Pfam" id="PF18962"/>
    </source>
</evidence>
<dbReference type="NCBIfam" id="TIGR04183">
    <property type="entry name" value="Por_Secre_tail"/>
    <property type="match status" value="1"/>
</dbReference>
<proteinExistence type="predicted"/>
<dbReference type="AlphaFoldDB" id="A0A2I0QZT8"/>
<evidence type="ECO:0000256" key="1">
    <source>
        <dbReference type="ARBA" id="ARBA00022729"/>
    </source>
</evidence>
<name>A0A2I0QZT8_9FLAO</name>
<feature type="chain" id="PRO_5014151456" description="Secretion system C-terminal sorting domain-containing protein" evidence="2">
    <location>
        <begin position="23"/>
        <end position="786"/>
    </location>
</feature>
<reference evidence="4 5" key="1">
    <citation type="submission" date="2017-12" db="EMBL/GenBank/DDBJ databases">
        <title>The draft genome sequence of Brumimicrobium saltpan LHR20.</title>
        <authorList>
            <person name="Do Z.-J."/>
            <person name="Luo H.-R."/>
        </authorList>
    </citation>
    <scope>NUCLEOTIDE SEQUENCE [LARGE SCALE GENOMIC DNA]</scope>
    <source>
        <strain evidence="4 5">LHR20</strain>
    </source>
</reference>
<keyword evidence="1 2" id="KW-0732">Signal</keyword>
<comment type="caution">
    <text evidence="4">The sequence shown here is derived from an EMBL/GenBank/DDBJ whole genome shotgun (WGS) entry which is preliminary data.</text>
</comment>
<evidence type="ECO:0000313" key="4">
    <source>
        <dbReference type="EMBL" id="PKR79640.1"/>
    </source>
</evidence>
<keyword evidence="5" id="KW-1185">Reference proteome</keyword>
<protein>
    <recommendedName>
        <fullName evidence="3">Secretion system C-terminal sorting domain-containing protein</fullName>
    </recommendedName>
</protein>
<evidence type="ECO:0000313" key="5">
    <source>
        <dbReference type="Proteomes" id="UP000236654"/>
    </source>
</evidence>
<dbReference type="Pfam" id="PF18962">
    <property type="entry name" value="Por_Secre_tail"/>
    <property type="match status" value="1"/>
</dbReference>
<feature type="domain" description="Secretion system C-terminal sorting" evidence="3">
    <location>
        <begin position="716"/>
        <end position="785"/>
    </location>
</feature>
<accession>A0A2I0QZT8</accession>
<gene>
    <name evidence="4" type="ORF">CW751_14205</name>
</gene>
<dbReference type="EMBL" id="PJNI01000022">
    <property type="protein sequence ID" value="PKR79640.1"/>
    <property type="molecule type" value="Genomic_DNA"/>
</dbReference>
<dbReference type="RefSeq" id="WP_101335691.1">
    <property type="nucleotide sequence ID" value="NZ_PJNI01000022.1"/>
</dbReference>
<dbReference type="InterPro" id="IPR026444">
    <property type="entry name" value="Secre_tail"/>
</dbReference>
<evidence type="ECO:0000256" key="2">
    <source>
        <dbReference type="SAM" id="SignalP"/>
    </source>
</evidence>
<organism evidence="4 5">
    <name type="scientific">Brumimicrobium salinarum</name>
    <dbReference type="NCBI Taxonomy" id="2058658"/>
    <lineage>
        <taxon>Bacteria</taxon>
        <taxon>Pseudomonadati</taxon>
        <taxon>Bacteroidota</taxon>
        <taxon>Flavobacteriia</taxon>
        <taxon>Flavobacteriales</taxon>
        <taxon>Crocinitomicaceae</taxon>
        <taxon>Brumimicrobium</taxon>
    </lineage>
</organism>